<keyword evidence="2" id="KW-1185">Reference proteome</keyword>
<gene>
    <name evidence="1" type="ORF">HXX76_001933</name>
</gene>
<reference evidence="1" key="1">
    <citation type="journal article" date="2020" name="bioRxiv">
        <title>Comparative genomics of Chlamydomonas.</title>
        <authorList>
            <person name="Craig R.J."/>
            <person name="Hasan A.R."/>
            <person name="Ness R.W."/>
            <person name="Keightley P.D."/>
        </authorList>
    </citation>
    <scope>NUCLEOTIDE SEQUENCE</scope>
    <source>
        <strain evidence="1">SAG 7.73</strain>
    </source>
</reference>
<evidence type="ECO:0000313" key="2">
    <source>
        <dbReference type="Proteomes" id="UP000650467"/>
    </source>
</evidence>
<dbReference type="Proteomes" id="UP000650467">
    <property type="component" value="Unassembled WGS sequence"/>
</dbReference>
<dbReference type="EMBL" id="JAEHOC010000003">
    <property type="protein sequence ID" value="KAG2443582.1"/>
    <property type="molecule type" value="Genomic_DNA"/>
</dbReference>
<protein>
    <submittedName>
        <fullName evidence="1">Uncharacterized protein</fullName>
    </submittedName>
</protein>
<comment type="caution">
    <text evidence="1">The sequence shown here is derived from an EMBL/GenBank/DDBJ whole genome shotgun (WGS) entry which is preliminary data.</text>
</comment>
<name>A0A835WA39_CHLIN</name>
<accession>A0A835WA39</accession>
<dbReference type="OrthoDB" id="529318at2759"/>
<organism evidence="1 2">
    <name type="scientific">Chlamydomonas incerta</name>
    <dbReference type="NCBI Taxonomy" id="51695"/>
    <lineage>
        <taxon>Eukaryota</taxon>
        <taxon>Viridiplantae</taxon>
        <taxon>Chlorophyta</taxon>
        <taxon>core chlorophytes</taxon>
        <taxon>Chlorophyceae</taxon>
        <taxon>CS clade</taxon>
        <taxon>Chlamydomonadales</taxon>
        <taxon>Chlamydomonadaceae</taxon>
        <taxon>Chlamydomonas</taxon>
    </lineage>
</organism>
<dbReference type="AlphaFoldDB" id="A0A835WA39"/>
<sequence>MASGLLRSLGVLSRNCAGSVQEGAVRAFATGAAPSKKDVLYNLSNPDPDAEASVKAYLTSLYKGAKLEPTTADDSLELTSKIEKKYKAAAVVEYGLQTVSVPLGYSKSDLAPVKRYAAELRTLAKQAGFEDPATEVSKRLSATAATADSLKELLTKNQSLMSADLYSALTEAVQQVENSTNSTLTLDGSSAAYKQFAAKVEGIAKAHGIPAKLLVDVKKGAADEATSDALAKEYARWQQHAAVKDAITELDALKAEATTVLDKHLGKTAEQVRTEQAAALAAAIKKAEAAKGAPWAAAFLEDVKKVQWFDACVAENPAVGPKVTA</sequence>
<proteinExistence type="predicted"/>
<evidence type="ECO:0000313" key="1">
    <source>
        <dbReference type="EMBL" id="KAG2443582.1"/>
    </source>
</evidence>